<keyword evidence="1" id="KW-1133">Transmembrane helix</keyword>
<proteinExistence type="predicted"/>
<evidence type="ECO:0000313" key="2">
    <source>
        <dbReference type="EMBL" id="CAB4718447.1"/>
    </source>
</evidence>
<evidence type="ECO:0000313" key="5">
    <source>
        <dbReference type="EMBL" id="CAB4876929.1"/>
    </source>
</evidence>
<keyword evidence="1" id="KW-0812">Transmembrane</keyword>
<accession>A0A6J6XGF3</accession>
<dbReference type="EMBL" id="CAEZZP010000019">
    <property type="protein sequence ID" value="CAB4765998.1"/>
    <property type="molecule type" value="Genomic_DNA"/>
</dbReference>
<name>A0A6J6XGF3_9ZZZZ</name>
<feature type="transmembrane region" description="Helical" evidence="1">
    <location>
        <begin position="12"/>
        <end position="32"/>
    </location>
</feature>
<dbReference type="EMBL" id="CAFBLJ010000076">
    <property type="protein sequence ID" value="CAB4876929.1"/>
    <property type="molecule type" value="Genomic_DNA"/>
</dbReference>
<dbReference type="EMBL" id="CAEZYH010000028">
    <property type="protein sequence ID" value="CAB4718447.1"/>
    <property type="molecule type" value="Genomic_DNA"/>
</dbReference>
<dbReference type="EMBL" id="CAFBMF010000026">
    <property type="protein sequence ID" value="CAB4894534.1"/>
    <property type="molecule type" value="Genomic_DNA"/>
</dbReference>
<reference evidence="4" key="1">
    <citation type="submission" date="2020-05" db="EMBL/GenBank/DDBJ databases">
        <authorList>
            <person name="Chiriac C."/>
            <person name="Salcher M."/>
            <person name="Ghai R."/>
            <person name="Kavagutti S V."/>
        </authorList>
    </citation>
    <scope>NUCLEOTIDE SEQUENCE</scope>
</reference>
<gene>
    <name evidence="2" type="ORF">UFOPK2658_00849</name>
    <name evidence="3" type="ORF">UFOPK2880_00494</name>
    <name evidence="4" type="ORF">UFOPK3004_00311</name>
    <name evidence="5" type="ORF">UFOPK3304_01325</name>
    <name evidence="6" type="ORF">UFOPK3494_00593</name>
</gene>
<protein>
    <submittedName>
        <fullName evidence="4">Unannotated protein</fullName>
    </submittedName>
</protein>
<evidence type="ECO:0000313" key="6">
    <source>
        <dbReference type="EMBL" id="CAB4894534.1"/>
    </source>
</evidence>
<keyword evidence="1" id="KW-0472">Membrane</keyword>
<evidence type="ECO:0000313" key="4">
    <source>
        <dbReference type="EMBL" id="CAB4795215.1"/>
    </source>
</evidence>
<organism evidence="4">
    <name type="scientific">freshwater metagenome</name>
    <dbReference type="NCBI Taxonomy" id="449393"/>
    <lineage>
        <taxon>unclassified sequences</taxon>
        <taxon>metagenomes</taxon>
        <taxon>ecological metagenomes</taxon>
    </lineage>
</organism>
<feature type="transmembrane region" description="Helical" evidence="1">
    <location>
        <begin position="52"/>
        <end position="70"/>
    </location>
</feature>
<dbReference type="EMBL" id="CAFAAL010000014">
    <property type="protein sequence ID" value="CAB4795215.1"/>
    <property type="molecule type" value="Genomic_DNA"/>
</dbReference>
<evidence type="ECO:0000256" key="1">
    <source>
        <dbReference type="SAM" id="Phobius"/>
    </source>
</evidence>
<sequence length="94" mass="10303">MFMDPIAVMRQYPMTIIWITYTMGIYITNMTIIGTNALLKDASSTPNTNTNMAPIVVTLPSTMAITSIIYTTDTYTPPMATTGTNTNPVLLVSF</sequence>
<dbReference type="AlphaFoldDB" id="A0A6J6XGF3"/>
<evidence type="ECO:0000313" key="3">
    <source>
        <dbReference type="EMBL" id="CAB4765998.1"/>
    </source>
</evidence>